<dbReference type="RefSeq" id="WP_269330774.1">
    <property type="nucleotide sequence ID" value="NZ_JAMZFT010000001.1"/>
</dbReference>
<dbReference type="AlphaFoldDB" id="A0A9J6PA16"/>
<sequence>MRILGLAVLFFAASLLVSPAPEAAPASRLVDAHWTAEGSDRAPDHEGWDSFVMRHVKPGADGVNRIDYGAVPVAVHQALKDHITRQEQVTVTALPRDAQFAYWVNLYNAVTVDLVLDAWPVDSIRKVKGGLFNLGPWDEKVVTVEGRALSLNDIEHGILRPIWKDARIHYAVNCASVGCPNLARRAWTAARVEEMLAEAARAYVNHPRGAAVRDGRLVVSSIYDWYMEDFGGTDAGVIAHLKAHADADLAAALDGITEIADDHYDWSVNGVRE</sequence>
<reference evidence="3" key="1">
    <citation type="submission" date="2022-06" db="EMBL/GenBank/DDBJ databases">
        <title>Isolation and Genomics of Futiania mangrovii gen. nov., sp. nov., a Rare and Metabolically-versatile member in the Class Alphaproteobacteria.</title>
        <authorList>
            <person name="Liu L."/>
            <person name="Huang W.-C."/>
            <person name="Pan J."/>
            <person name="Li J."/>
            <person name="Huang Y."/>
            <person name="Du H."/>
            <person name="Liu Y."/>
            <person name="Li M."/>
        </authorList>
    </citation>
    <scope>NUCLEOTIDE SEQUENCE</scope>
    <source>
        <strain evidence="3">FT118</strain>
    </source>
</reference>
<proteinExistence type="predicted"/>
<protein>
    <submittedName>
        <fullName evidence="3">DUF547 domain-containing protein</fullName>
    </submittedName>
</protein>
<dbReference type="Proteomes" id="UP001055804">
    <property type="component" value="Unassembled WGS sequence"/>
</dbReference>
<dbReference type="PANTHER" id="PTHR46361:SF3">
    <property type="entry name" value="ELECTRON CARRIER_ PROTEIN DISULFIDE OXIDOREDUCTASE"/>
    <property type="match status" value="1"/>
</dbReference>
<keyword evidence="4" id="KW-1185">Reference proteome</keyword>
<accession>A0A9J6PA16</accession>
<evidence type="ECO:0000313" key="3">
    <source>
        <dbReference type="EMBL" id="MCP1334806.1"/>
    </source>
</evidence>
<feature type="domain" description="DUF547" evidence="2">
    <location>
        <begin position="93"/>
        <end position="204"/>
    </location>
</feature>
<dbReference type="EMBL" id="JAMZFT010000001">
    <property type="protein sequence ID" value="MCP1334806.1"/>
    <property type="molecule type" value="Genomic_DNA"/>
</dbReference>
<evidence type="ECO:0000256" key="1">
    <source>
        <dbReference type="SAM" id="SignalP"/>
    </source>
</evidence>
<gene>
    <name evidence="3" type="ORF">NJQ99_00105</name>
</gene>
<dbReference type="InterPro" id="IPR006869">
    <property type="entry name" value="DUF547"/>
</dbReference>
<name>A0A9J6PA16_9PROT</name>
<feature type="signal peptide" evidence="1">
    <location>
        <begin position="1"/>
        <end position="23"/>
    </location>
</feature>
<evidence type="ECO:0000313" key="4">
    <source>
        <dbReference type="Proteomes" id="UP001055804"/>
    </source>
</evidence>
<evidence type="ECO:0000259" key="2">
    <source>
        <dbReference type="Pfam" id="PF04784"/>
    </source>
</evidence>
<comment type="caution">
    <text evidence="3">The sequence shown here is derived from an EMBL/GenBank/DDBJ whole genome shotgun (WGS) entry which is preliminary data.</text>
</comment>
<keyword evidence="1" id="KW-0732">Signal</keyword>
<feature type="chain" id="PRO_5039946295" evidence="1">
    <location>
        <begin position="24"/>
        <end position="273"/>
    </location>
</feature>
<dbReference type="Pfam" id="PF04784">
    <property type="entry name" value="DUF547"/>
    <property type="match status" value="1"/>
</dbReference>
<dbReference type="PANTHER" id="PTHR46361">
    <property type="entry name" value="ELECTRON CARRIER/ PROTEIN DISULFIDE OXIDOREDUCTASE"/>
    <property type="match status" value="1"/>
</dbReference>
<organism evidence="3 4">
    <name type="scientific">Futiania mangrovi</name>
    <dbReference type="NCBI Taxonomy" id="2959716"/>
    <lineage>
        <taxon>Bacteria</taxon>
        <taxon>Pseudomonadati</taxon>
        <taxon>Pseudomonadota</taxon>
        <taxon>Alphaproteobacteria</taxon>
        <taxon>Futianiales</taxon>
        <taxon>Futianiaceae</taxon>
        <taxon>Futiania</taxon>
    </lineage>
</organism>